<dbReference type="GO" id="GO:1990423">
    <property type="term" value="C:RZZ complex"/>
    <property type="evidence" value="ECO:0007669"/>
    <property type="project" value="TreeGrafter"/>
</dbReference>
<protein>
    <recommendedName>
        <fullName evidence="3">Cytochrome b5 heme-binding domain-containing protein</fullName>
    </recommendedName>
</protein>
<dbReference type="Pfam" id="PF24516">
    <property type="entry name" value="ARM_KNTC1_2nd"/>
    <property type="match status" value="1"/>
</dbReference>
<feature type="compositionally biased region" description="Acidic residues" evidence="1">
    <location>
        <begin position="48"/>
        <end position="60"/>
    </location>
</feature>
<dbReference type="Pfam" id="PF00173">
    <property type="entry name" value="Cyt-b5"/>
    <property type="match status" value="1"/>
</dbReference>
<dbReference type="PRINTS" id="PR00363">
    <property type="entry name" value="CYTOCHROMEB5"/>
</dbReference>
<dbReference type="InterPro" id="IPR001199">
    <property type="entry name" value="Cyt_B5-like_heme/steroid-bd"/>
</dbReference>
<dbReference type="InterPro" id="IPR052802">
    <property type="entry name" value="KNTC1"/>
</dbReference>
<dbReference type="InterPro" id="IPR015943">
    <property type="entry name" value="WD40/YVTN_repeat-like_dom_sf"/>
</dbReference>
<feature type="region of interest" description="Disordered" evidence="1">
    <location>
        <begin position="1"/>
        <end position="97"/>
    </location>
</feature>
<dbReference type="PROSITE" id="PS50255">
    <property type="entry name" value="CYTOCHROME_B5_2"/>
    <property type="match status" value="1"/>
</dbReference>
<dbReference type="Pfam" id="PF24520">
    <property type="entry name" value="ARM_KNTC1_1st"/>
    <property type="match status" value="1"/>
</dbReference>
<sequence length="2977" mass="336923">MDSDIGSRNVNSIDQNDGGADMSKTPTFSDEDALSIDLSDGKDHEGGYNDDNESGLDGEENLGQSKSKLLGELNTADEADKENAKGMPREQEKDDLKGTKRAWSLTLLDQQDETLRLDGRIDLNSIITHTGHYIQPPTIHTDIQKESLGGIVPLSIKVDLKTVSNSGNAENSTDLSSYKLETVASLEGEKRDFSKDDEKCEALLSPNGFAVAIGQQIFVMSSDLSEQLTTIHHNRRPKLMAFSAASKFIAFGDDSGTLTIVHIDTKRVVFSEELQDESAEDSNQNRGQGIVALKFYSFPERSTEELILISGNGNLFWFSNLKLTMLSDVIASGDMHTAAEIKASIKIERLQLKNYGINISNSGNYDFACVHSPLYLHLFVCGDGDTRISMWERYMASGGDDQGQNDSNPRTALVDWQDSASVVAAYKKIEQSPDEKMLVAVDDNGDLCIHKSDNLTLLCRYSNLSIDNFNIIAQKEDPAYNNRSRPFMVVALTKPISTNSVAGISGPHRKLILMQLPNMQVIYTLPVSPVSWLVQDTRPIRDTAESIIFIEGTLENGKQILNARSLTQTVPYNRLEYLLKRKKYDAALEFAKHHSLDPCSVHRKRLFDYTEQSLVSGNLSYSSEDIIELCQNINDDGYVVEKCLQIAIHPPSETRKVLFYAKTRCRDDEYSRKVHNTLQRLGTWESLYYKATFQQLESENIANTSAKHGSKSWVEFRKIDMAVEIRSLLSVGDIHRSAILWRRHHYSDPGIKADIAEALKSCPENTNSRLLIPWLRREVLPSLPSNTRNVVLAEWIEQRARNSERLRGSPYEGLEWVKLLTNESDEVISGTGARSASFTPMQYIGQTMKRSAWESKVKSSGQTSEDDPNGDVSFSESQEEPDLLASLRTQLEDLVYLDSKHNLSLTLEEYGSLKPTSIAIEMLDRVSSPERLHRAYKENFIPYVRRHDLDADTLIHEYVLELMDNPVSYSYTLEKSNQPSGVGSGSNMSWEHLVLAILDCLTNQVYEEKRSPDTCADICLEIMRRTPIPWSNEVDAMAKKFMSICEQPALEYPDLRKKEPELREQYRLMCLKKMLHTYNVQNFNISNIKMAKQLLYFIIKHTERDNALEDALKVVEAYHTLTRIEAYTLRFECLCEDRKYEKLSQLVKTINDIENGYMISQGYQTSTSELPYDSQAPSLPVSQTAVQVVKLGITWLKQVLDAINFQMEGSEPQFKSNTQCAKTALQALYSITKILMGDEGIMISPIEIEDYRIKWQIIVDIIEQHWSQYVEKNGGSTQAVSLNLDEAPKFTQTYRIGGLLGLDILKISRVIVDVSLKYNNFGVPIEICRKTIDETPKRFQQDSTLDLYNKSGGAKRDSTNSRLDLLVYIIQSIARHVKLQSKNDNNGDYKGKGKEKKTINASLGHQSVITDPKVYKSLVSQVIGICRSAVTLSSSSSIICEFLDELVNWEILSDIFSKTQDGDYAALASTKLTMRTGSSKDPDSSQFVHLGLPTASSSQDSFVHSIPGSSKNSFSIDNTNNSLVSTYQPLSHGVCGNWLRSLFSDIYIEQGLVLETQAAMNLSQVLISSITNGVHPNAYEIKPQMSASNQNSSNNNIDQKPHINSREEIVGSTKQLVVLLTKYRYFLLASRVLVRSFVSLIENNAWECEGAALVAKSDSNSDVMARARSGGVSKEELEAMSELSNGELLQGSLNKALKATNLDQTFLLSCLTSIPYKTAYHELAVATSSAVNQPGKVILLAEIGKKCASIWQQHSMLTRCIEVSLAANWGEQLRLLDISFDMSLLKPAEHEKLLPLVPNILEKTALDINTVLEFSDAFNISESYTMIEYIKLCCTTPDLNNYQARVAGILSDIPNKEYLYQTLQELIFHAISPYDYSKISFILSQILTLKPADQSVKNMAAALDVLKIYKRNAAPTEAELREAWNTIKEEYREMLISQHMPGKDLKTQDIPLSQLKIIFSASKERLPFYLLNDSDPWKILLVELNEKTISLLLPLASLLNIAVDDFYMNLVDNILQHWKNENIDANAQPDIQPKSQSMSSHQELPTRFNVIKPFIQNIRDTEAAISTTKHAADIFGPGPDRITAIKFAIKLLRRAGIKIQKYFVGDSVDPEKGIAALYEDCSGLASEEDASREKSLHEMVALLAKYHDIDANLVRQSLLNKYLSTEMRIGIPEGDLYLPSFYLHGYSKQKDSPEMLLRKKIIYILSAYPQEEAIPYLLEYAYKNQRGIPSLNRVRSLDILFSIATPREIQGSQNPNQVRKYMRALVYLADFEHLEIPQTCTEFLECSKPSLARSLWLTHHDNPKVAQLISNICIDFQIYDIVLFGNVLDQLLQAEMHQYLIGLLDIISAKPEFLRLESLADIWNITVLKLAQYYLNQDIEEKDIFSNILQLLDTCQKTLYSDYINQQKIVELLLEAATVLRATISLLIYEQFPENEQTEQLIKAYISRLEPSQLASLIHSYIATCSCVSKPQCSLCLIDLKKSRALDLIFDHIDDSGAYESIIYAKSSISDATSNQGFVNLSDDNDERSLPTILNLFVENRISCDKLNNAISACYTRSNIKAATKLVSLYYTLRPKQVLLEHVSKANLDVGNFDLGSLKTGEQNLNTLATRFIKDSPEVLLKSIWEEESNQHKENKTYRHIGVRRAEVKAHDGDPKSPNSEGGKLWAVRRNKVYDLTQFATDHPGGYEWIRQYAGQDITSILRDDEIHRHSIPAYRVLKDFYIGEIEPSDQELDPQTSEDEMDKIDKSEFLDLTKPLLWQLWNANYSRDYYLEQVHKPHHLPQPAVMFENKFLEMFTKTPWWFIPIYWSPIFWMIWTLGRGYVDFYTMVYCTMSGMVLWTLVEYIVHRWAFHIDERIPDHPYAVFAHFLLHGFHHYLPMDPMRLVMPPALGSAIGLVILAIANLLLSPGIMHGVCCGLIVGYVLYDECHYWLHHGTSSSKTLQSLKTYHLRHHYNDYKAGFGITSPLWDKILSSEFP</sequence>
<feature type="transmembrane region" description="Helical" evidence="2">
    <location>
        <begin position="2885"/>
        <end position="2906"/>
    </location>
</feature>
<dbReference type="InterPro" id="IPR055404">
    <property type="entry name" value="ARM_KNTC1_2nd"/>
</dbReference>
<dbReference type="GO" id="GO:0016491">
    <property type="term" value="F:oxidoreductase activity"/>
    <property type="evidence" value="ECO:0007669"/>
    <property type="project" value="InterPro"/>
</dbReference>
<dbReference type="GO" id="GO:0031267">
    <property type="term" value="F:small GTPase binding"/>
    <property type="evidence" value="ECO:0007669"/>
    <property type="project" value="TreeGrafter"/>
</dbReference>
<keyword evidence="2" id="KW-0472">Membrane</keyword>
<dbReference type="SUPFAM" id="SSF55856">
    <property type="entry name" value="Cytochrome b5-like heme/steroid binding domain"/>
    <property type="match status" value="1"/>
</dbReference>
<dbReference type="Pfam" id="PF24506">
    <property type="entry name" value="KNTC1_N"/>
    <property type="match status" value="1"/>
</dbReference>
<name>A0A9W8A2K3_9FUNG</name>
<evidence type="ECO:0000313" key="4">
    <source>
        <dbReference type="EMBL" id="KAJ1918265.1"/>
    </source>
</evidence>
<dbReference type="PANTHER" id="PTHR15688">
    <property type="entry name" value="KINETOCHORE-ASSOCIATED PROTEIN 1"/>
    <property type="match status" value="1"/>
</dbReference>
<dbReference type="OrthoDB" id="2204368at2759"/>
<dbReference type="Proteomes" id="UP001150538">
    <property type="component" value="Unassembled WGS sequence"/>
</dbReference>
<dbReference type="InterPro" id="IPR036322">
    <property type="entry name" value="WD40_repeat_dom_sf"/>
</dbReference>
<comment type="caution">
    <text evidence="4">The sequence shown here is derived from an EMBL/GenBank/DDBJ whole genome shotgun (WGS) entry which is preliminary data.</text>
</comment>
<dbReference type="GO" id="GO:0005828">
    <property type="term" value="C:kinetochore microtubule"/>
    <property type="evidence" value="ECO:0007669"/>
    <property type="project" value="TreeGrafter"/>
</dbReference>
<dbReference type="Gene3D" id="2.130.10.10">
    <property type="entry name" value="YVTN repeat-like/Quinoprotein amine dehydrogenase"/>
    <property type="match status" value="1"/>
</dbReference>
<proteinExistence type="predicted"/>
<organism evidence="4 5">
    <name type="scientific">Mycoemilia scoparia</name>
    <dbReference type="NCBI Taxonomy" id="417184"/>
    <lineage>
        <taxon>Eukaryota</taxon>
        <taxon>Fungi</taxon>
        <taxon>Fungi incertae sedis</taxon>
        <taxon>Zoopagomycota</taxon>
        <taxon>Kickxellomycotina</taxon>
        <taxon>Kickxellomycetes</taxon>
        <taxon>Kickxellales</taxon>
        <taxon>Kickxellaceae</taxon>
        <taxon>Mycoemilia</taxon>
    </lineage>
</organism>
<evidence type="ECO:0000256" key="2">
    <source>
        <dbReference type="SAM" id="Phobius"/>
    </source>
</evidence>
<feature type="compositionally biased region" description="Basic and acidic residues" evidence="1">
    <location>
        <begin position="81"/>
        <end position="97"/>
    </location>
</feature>
<dbReference type="InterPro" id="IPR055405">
    <property type="entry name" value="ARM_KNTC1_3rd"/>
</dbReference>
<dbReference type="SUPFAM" id="SSF50978">
    <property type="entry name" value="WD40 repeat-like"/>
    <property type="match status" value="1"/>
</dbReference>
<dbReference type="InterPro" id="IPR036400">
    <property type="entry name" value="Cyt_B5-like_heme/steroid_sf"/>
</dbReference>
<dbReference type="GO" id="GO:1903394">
    <property type="term" value="P:protein localization to kinetochore involved in kinetochore assembly"/>
    <property type="evidence" value="ECO:0007669"/>
    <property type="project" value="TreeGrafter"/>
</dbReference>
<gene>
    <name evidence="4" type="ORF">H4219_002737</name>
</gene>
<dbReference type="InterPro" id="IPR019527">
    <property type="entry name" value="RZZ-complex_KNTC1/ROD_C"/>
</dbReference>
<keyword evidence="5" id="KW-1185">Reference proteome</keyword>
<dbReference type="PANTHER" id="PTHR15688:SF1">
    <property type="entry name" value="KINETOCHORE-ASSOCIATED PROTEIN 1"/>
    <property type="match status" value="1"/>
</dbReference>
<dbReference type="InterPro" id="IPR055403">
    <property type="entry name" value="ARM_KNTC1_1st"/>
</dbReference>
<feature type="compositionally biased region" description="Polar residues" evidence="1">
    <location>
        <begin position="1"/>
        <end position="15"/>
    </location>
</feature>
<dbReference type="SMART" id="SM01117">
    <property type="entry name" value="Cyt-b5"/>
    <property type="match status" value="1"/>
</dbReference>
<dbReference type="GO" id="GO:0005737">
    <property type="term" value="C:cytoplasm"/>
    <property type="evidence" value="ECO:0007669"/>
    <property type="project" value="TreeGrafter"/>
</dbReference>
<dbReference type="GO" id="GO:0008610">
    <property type="term" value="P:lipid biosynthetic process"/>
    <property type="evidence" value="ECO:0007669"/>
    <property type="project" value="InterPro"/>
</dbReference>
<dbReference type="Pfam" id="PF24515">
    <property type="entry name" value="ARM_KNTC1_3rd"/>
    <property type="match status" value="1"/>
</dbReference>
<dbReference type="EMBL" id="JANBPU010000050">
    <property type="protein sequence ID" value="KAJ1918265.1"/>
    <property type="molecule type" value="Genomic_DNA"/>
</dbReference>
<dbReference type="Pfam" id="PF04116">
    <property type="entry name" value="FA_hydroxylase"/>
    <property type="match status" value="1"/>
</dbReference>
<dbReference type="GO" id="GO:0000070">
    <property type="term" value="P:mitotic sister chromatid segregation"/>
    <property type="evidence" value="ECO:0007669"/>
    <property type="project" value="TreeGrafter"/>
</dbReference>
<dbReference type="Gene3D" id="3.10.120.10">
    <property type="entry name" value="Cytochrome b5-like heme/steroid binding domain"/>
    <property type="match status" value="1"/>
</dbReference>
<keyword evidence="2" id="KW-1133">Transmembrane helix</keyword>
<keyword evidence="2" id="KW-0812">Transmembrane</keyword>
<feature type="transmembrane region" description="Helical" evidence="2">
    <location>
        <begin position="2825"/>
        <end position="2846"/>
    </location>
</feature>
<accession>A0A9W8A2K3</accession>
<dbReference type="InterPro" id="IPR055402">
    <property type="entry name" value="KNTC1_N"/>
</dbReference>
<reference evidence="4" key="1">
    <citation type="submission" date="2022-07" db="EMBL/GenBank/DDBJ databases">
        <title>Phylogenomic reconstructions and comparative analyses of Kickxellomycotina fungi.</title>
        <authorList>
            <person name="Reynolds N.K."/>
            <person name="Stajich J.E."/>
            <person name="Barry K."/>
            <person name="Grigoriev I.V."/>
            <person name="Crous P."/>
            <person name="Smith M.E."/>
        </authorList>
    </citation>
    <scope>NUCLEOTIDE SEQUENCE</scope>
    <source>
        <strain evidence="4">NBRC 100468</strain>
    </source>
</reference>
<dbReference type="GO" id="GO:0005506">
    <property type="term" value="F:iron ion binding"/>
    <property type="evidence" value="ECO:0007669"/>
    <property type="project" value="InterPro"/>
</dbReference>
<feature type="domain" description="Cytochrome b5 heme-binding" evidence="3">
    <location>
        <begin position="2643"/>
        <end position="2727"/>
    </location>
</feature>
<dbReference type="InterPro" id="IPR006694">
    <property type="entry name" value="Fatty_acid_hydroxylase"/>
</dbReference>
<evidence type="ECO:0000259" key="3">
    <source>
        <dbReference type="PROSITE" id="PS50255"/>
    </source>
</evidence>
<dbReference type="Pfam" id="PF10493">
    <property type="entry name" value="Rod_C"/>
    <property type="match status" value="2"/>
</dbReference>
<feature type="region of interest" description="Disordered" evidence="1">
    <location>
        <begin position="854"/>
        <end position="879"/>
    </location>
</feature>
<dbReference type="GO" id="GO:0007094">
    <property type="term" value="P:mitotic spindle assembly checkpoint signaling"/>
    <property type="evidence" value="ECO:0007669"/>
    <property type="project" value="TreeGrafter"/>
</dbReference>
<evidence type="ECO:0000256" key="1">
    <source>
        <dbReference type="SAM" id="MobiDB-lite"/>
    </source>
</evidence>
<evidence type="ECO:0000313" key="5">
    <source>
        <dbReference type="Proteomes" id="UP001150538"/>
    </source>
</evidence>
<feature type="transmembrane region" description="Helical" evidence="2">
    <location>
        <begin position="2800"/>
        <end position="2818"/>
    </location>
</feature>